<protein>
    <submittedName>
        <fullName evidence="2">Uncharacterized protein</fullName>
    </submittedName>
</protein>
<feature type="coiled-coil region" evidence="1">
    <location>
        <begin position="117"/>
        <end position="213"/>
    </location>
</feature>
<name>A0A6J5QGI4_9CAUD</name>
<gene>
    <name evidence="2" type="ORF">UFOVP1040_87</name>
</gene>
<evidence type="ECO:0000313" key="2">
    <source>
        <dbReference type="EMBL" id="CAB4180611.1"/>
    </source>
</evidence>
<evidence type="ECO:0000256" key="1">
    <source>
        <dbReference type="SAM" id="Coils"/>
    </source>
</evidence>
<accession>A0A6J5QGI4</accession>
<sequence>MSKRLHSMVIKEISLCEAGMNDDARVVIVKAKGDEPFKHCADCSGGTAPFCKKNGKCAGKPGDLKKENAAALEEARAVVLEMLPDLADNIAAMLVAKAQAGGVPVSKQSAAASAASIMEVLMDVESLAKALEKAETDITALVTTQEELSGKLETAQETIGKQNAELETLRKSQNPPTDDEVMKALPAPVRERIEKAQADAKAATEAMQKMADERELEAAISKAKTIGVANPDTVGALLVRVGKGKTTADDLKAIEAMLKSAVEVEKASALFKSMGHHAATDGDPEVLMKSKAEEIRKAKPELTEAAAFDLALQQNPDLYAAYQAKRRATA</sequence>
<dbReference type="EMBL" id="LR796994">
    <property type="protein sequence ID" value="CAB4180611.1"/>
    <property type="molecule type" value="Genomic_DNA"/>
</dbReference>
<proteinExistence type="predicted"/>
<reference evidence="2" key="1">
    <citation type="submission" date="2020-05" db="EMBL/GenBank/DDBJ databases">
        <authorList>
            <person name="Chiriac C."/>
            <person name="Salcher M."/>
            <person name="Ghai R."/>
            <person name="Kavagutti S V."/>
        </authorList>
    </citation>
    <scope>NUCLEOTIDE SEQUENCE</scope>
</reference>
<keyword evidence="1" id="KW-0175">Coiled coil</keyword>
<organism evidence="2">
    <name type="scientific">uncultured Caudovirales phage</name>
    <dbReference type="NCBI Taxonomy" id="2100421"/>
    <lineage>
        <taxon>Viruses</taxon>
        <taxon>Duplodnaviria</taxon>
        <taxon>Heunggongvirae</taxon>
        <taxon>Uroviricota</taxon>
        <taxon>Caudoviricetes</taxon>
        <taxon>Peduoviridae</taxon>
        <taxon>Maltschvirus</taxon>
        <taxon>Maltschvirus maltsch</taxon>
    </lineage>
</organism>